<keyword evidence="3" id="KW-0963">Cytoplasm</keyword>
<dbReference type="GO" id="GO:0030139">
    <property type="term" value="C:endocytic vesicle"/>
    <property type="evidence" value="ECO:0007669"/>
    <property type="project" value="TreeGrafter"/>
</dbReference>
<dbReference type="GO" id="GO:0001726">
    <property type="term" value="C:ruffle"/>
    <property type="evidence" value="ECO:0007669"/>
    <property type="project" value="TreeGrafter"/>
</dbReference>
<protein>
    <submittedName>
        <fullName evidence="14">Myosin VIb</fullName>
    </submittedName>
</protein>
<dbReference type="FunFam" id="3.40.850.10:FF:000018">
    <property type="entry name" value="unconventional myosin-VI isoform X1"/>
    <property type="match status" value="1"/>
</dbReference>
<dbReference type="GO" id="GO:0005886">
    <property type="term" value="C:plasma membrane"/>
    <property type="evidence" value="ECO:0007669"/>
    <property type="project" value="TreeGrafter"/>
</dbReference>
<dbReference type="Ensembl" id="ENSSLUT00000043592.1">
    <property type="protein sequence ID" value="ENSSLUP00000042263.1"/>
    <property type="gene ID" value="ENSSLUG00000014112.1"/>
</dbReference>
<dbReference type="GeneTree" id="ENSGT00940000156078"/>
<keyword evidence="5 11" id="KW-0547">Nucleotide-binding</keyword>
<keyword evidence="9 11" id="KW-0505">Motor protein</keyword>
<dbReference type="GO" id="GO:0005524">
    <property type="term" value="F:ATP binding"/>
    <property type="evidence" value="ECO:0007669"/>
    <property type="project" value="UniProtKB-UniRule"/>
</dbReference>
<dbReference type="PRINTS" id="PR00193">
    <property type="entry name" value="MYOSINHEAVY"/>
</dbReference>
<dbReference type="SMART" id="SM00242">
    <property type="entry name" value="MYSc"/>
    <property type="match status" value="1"/>
</dbReference>
<evidence type="ECO:0000259" key="12">
    <source>
        <dbReference type="PROSITE" id="PS51456"/>
    </source>
</evidence>
<dbReference type="GO" id="GO:0042491">
    <property type="term" value="P:inner ear auditory receptor cell differentiation"/>
    <property type="evidence" value="ECO:0007669"/>
    <property type="project" value="TreeGrafter"/>
</dbReference>
<evidence type="ECO:0000313" key="14">
    <source>
        <dbReference type="Ensembl" id="ENSSLUP00000042263.1"/>
    </source>
</evidence>
<evidence type="ECO:0000256" key="11">
    <source>
        <dbReference type="PROSITE-ProRule" id="PRU00782"/>
    </source>
</evidence>
<dbReference type="Pfam" id="PF00063">
    <property type="entry name" value="Myosin_head"/>
    <property type="match status" value="1"/>
</dbReference>
<feature type="domain" description="Myosin motor" evidence="12">
    <location>
        <begin position="57"/>
        <end position="641"/>
    </location>
</feature>
<dbReference type="GO" id="GO:0030048">
    <property type="term" value="P:actin filament-based movement"/>
    <property type="evidence" value="ECO:0007669"/>
    <property type="project" value="TreeGrafter"/>
</dbReference>
<keyword evidence="7" id="KW-0112">Calmodulin-binding</keyword>
<organism evidence="14 15">
    <name type="scientific">Sander lucioperca</name>
    <name type="common">Pike-perch</name>
    <name type="synonym">Perca lucioperca</name>
    <dbReference type="NCBI Taxonomy" id="283035"/>
    <lineage>
        <taxon>Eukaryota</taxon>
        <taxon>Metazoa</taxon>
        <taxon>Chordata</taxon>
        <taxon>Craniata</taxon>
        <taxon>Vertebrata</taxon>
        <taxon>Euteleostomi</taxon>
        <taxon>Actinopterygii</taxon>
        <taxon>Neopterygii</taxon>
        <taxon>Teleostei</taxon>
        <taxon>Neoteleostei</taxon>
        <taxon>Acanthomorphata</taxon>
        <taxon>Eupercaria</taxon>
        <taxon>Perciformes</taxon>
        <taxon>Percoidei</taxon>
        <taxon>Percidae</taxon>
        <taxon>Luciopercinae</taxon>
        <taxon>Sander</taxon>
    </lineage>
</organism>
<dbReference type="Proteomes" id="UP000694568">
    <property type="component" value="Unplaced"/>
</dbReference>
<dbReference type="InterPro" id="IPR008989">
    <property type="entry name" value="Myosin_S1_N"/>
</dbReference>
<dbReference type="InterPro" id="IPR036961">
    <property type="entry name" value="Kinesin_motor_dom_sf"/>
</dbReference>
<dbReference type="SUPFAM" id="SSF52540">
    <property type="entry name" value="P-loop containing nucleoside triphosphate hydrolases"/>
    <property type="match status" value="1"/>
</dbReference>
<dbReference type="FunFam" id="1.20.58.530:FF:000006">
    <property type="entry name" value="Putative unconventional myosin-VI"/>
    <property type="match status" value="1"/>
</dbReference>
<evidence type="ECO:0000259" key="13">
    <source>
        <dbReference type="PROSITE" id="PS51844"/>
    </source>
</evidence>
<accession>A0A8C9ZP90</accession>
<dbReference type="PROSITE" id="PS51844">
    <property type="entry name" value="SH3_LIKE"/>
    <property type="match status" value="1"/>
</dbReference>
<dbReference type="PANTHER" id="PTHR13140:SF745">
    <property type="entry name" value="UNCONVENTIONAL MYOSIN-VI"/>
    <property type="match status" value="1"/>
</dbReference>
<feature type="binding site" evidence="11">
    <location>
        <begin position="151"/>
        <end position="158"/>
    </location>
    <ligand>
        <name>ATP</name>
        <dbReference type="ChEBI" id="CHEBI:30616"/>
    </ligand>
</feature>
<dbReference type="GO" id="GO:0007015">
    <property type="term" value="P:actin filament organization"/>
    <property type="evidence" value="ECO:0007669"/>
    <property type="project" value="TreeGrafter"/>
</dbReference>
<evidence type="ECO:0000256" key="6">
    <source>
        <dbReference type="ARBA" id="ARBA00022840"/>
    </source>
</evidence>
<dbReference type="Gene3D" id="1.20.120.720">
    <property type="entry name" value="Myosin VI head, motor domain, U50 subdomain"/>
    <property type="match status" value="1"/>
</dbReference>
<comment type="subcellular location">
    <subcellularLocation>
        <location evidence="1">Cytoplasm</location>
    </subcellularLocation>
</comment>
<feature type="domain" description="Myosin N-terminal SH3-like" evidence="13">
    <location>
        <begin position="2"/>
        <end position="53"/>
    </location>
</feature>
<proteinExistence type="inferred from homology"/>
<dbReference type="GO" id="GO:0000146">
    <property type="term" value="F:microfilament motor activity"/>
    <property type="evidence" value="ECO:0007669"/>
    <property type="project" value="TreeGrafter"/>
</dbReference>
<keyword evidence="6 11" id="KW-0067">ATP-binding</keyword>
<dbReference type="PROSITE" id="PS51456">
    <property type="entry name" value="MYOSIN_MOTOR"/>
    <property type="match status" value="1"/>
</dbReference>
<keyword evidence="8 11" id="KW-0518">Myosin</keyword>
<dbReference type="GO" id="GO:0016459">
    <property type="term" value="C:myosin complex"/>
    <property type="evidence" value="ECO:0007669"/>
    <property type="project" value="UniProtKB-KW"/>
</dbReference>
<dbReference type="FunFam" id="1.10.10.820:FF:000001">
    <property type="entry name" value="Myosin heavy chain"/>
    <property type="match status" value="1"/>
</dbReference>
<evidence type="ECO:0000256" key="3">
    <source>
        <dbReference type="ARBA" id="ARBA00022490"/>
    </source>
</evidence>
<comment type="caution">
    <text evidence="11">Lacks conserved residue(s) required for the propagation of feature annotation.</text>
</comment>
<evidence type="ECO:0000256" key="4">
    <source>
        <dbReference type="ARBA" id="ARBA00022553"/>
    </source>
</evidence>
<sequence length="641" mass="72294">MEDGKPVWAPHPADGFQLGMIVDIGADTLTIESLNQKGKTFLAPMSQVFPAEDDVNKHVDDNCSLMYLNEATLLNNVRVRYNKDHIYTYVANILIAVNPYYDIPKLYGPDAIKSYQGKSLGTLPPHVYAIADKAYRDMKVLKMSQSIIVSGESGAGKTENTKFVLRYLTTTYGSGQDIDERIVEANPLLEAFGNAKTVRNNNSSRFGKFVEIHFNEKNAVVGGFVSHYLLEKSRICMQSNDERNYHIFYRLCAGASEDIKKKLHLDSPDSFRHQQVGALKDPLLDDQGDFSRMCVAMKKIGLDDTEKLDLFRVVAGVLHLGNIDFEETGSSSGGCVLKNQSGQTLEYCADLLGLDQDDLRVSLTTRVMLTTAGGTKGTVIKVPLKVEQANNARDALAKAVYSRLFDHVVKRVNQCFPFETSSNFIGVLDIAGFEYFEHNSFEQFCINYCNEKLQQFFNERILKEEQELYQREGLGVNEVHYVDNQDCIDLVEAKLVGILDILDEENRLPQPSDQHFALAVHSKHKDHFRLTVPRKSKLTIHRNLRDDEGFIIRHFAGAVCYETTRFVEKNNDALHMSLEGLVSESKDKFVRELFENSIPNKDSKQKAGKLGFISVGNKFKVRVIVKSLKTFFGELSWIESA</sequence>
<dbReference type="FunFam" id="1.20.120.720:FF:000005">
    <property type="entry name" value="unconventional myosin-VI isoform X1"/>
    <property type="match status" value="1"/>
</dbReference>
<evidence type="ECO:0000256" key="5">
    <source>
        <dbReference type="ARBA" id="ARBA00022741"/>
    </source>
</evidence>
<dbReference type="Gene3D" id="1.20.58.530">
    <property type="match status" value="1"/>
</dbReference>
<dbReference type="GO" id="GO:0051015">
    <property type="term" value="F:actin filament binding"/>
    <property type="evidence" value="ECO:0007669"/>
    <property type="project" value="InterPro"/>
</dbReference>
<dbReference type="GO" id="GO:0042472">
    <property type="term" value="P:inner ear morphogenesis"/>
    <property type="evidence" value="ECO:0007669"/>
    <property type="project" value="TreeGrafter"/>
</dbReference>
<evidence type="ECO:0000313" key="15">
    <source>
        <dbReference type="Proteomes" id="UP000694568"/>
    </source>
</evidence>
<evidence type="ECO:0000256" key="8">
    <source>
        <dbReference type="ARBA" id="ARBA00023123"/>
    </source>
</evidence>
<evidence type="ECO:0000256" key="10">
    <source>
        <dbReference type="ARBA" id="ARBA00023203"/>
    </source>
</evidence>
<dbReference type="PANTHER" id="PTHR13140">
    <property type="entry name" value="MYOSIN"/>
    <property type="match status" value="1"/>
</dbReference>
<evidence type="ECO:0000256" key="9">
    <source>
        <dbReference type="ARBA" id="ARBA00023175"/>
    </source>
</evidence>
<comment type="similarity">
    <text evidence="2 11">Belongs to the TRAFAC class myosin-kinesin ATPase superfamily. Myosin family.</text>
</comment>
<dbReference type="Gene3D" id="2.30.30.360">
    <property type="entry name" value="Myosin S1 fragment, N-terminal"/>
    <property type="match status" value="1"/>
</dbReference>
<dbReference type="InterPro" id="IPR004009">
    <property type="entry name" value="SH3_Myosin"/>
</dbReference>
<keyword evidence="4" id="KW-0597">Phosphoprotein</keyword>
<evidence type="ECO:0000256" key="7">
    <source>
        <dbReference type="ARBA" id="ARBA00022860"/>
    </source>
</evidence>
<dbReference type="InterPro" id="IPR001609">
    <property type="entry name" value="Myosin_head_motor_dom-like"/>
</dbReference>
<dbReference type="AlphaFoldDB" id="A0A8C9ZP90"/>
<name>A0A8C9ZP90_SANLU</name>
<keyword evidence="10 11" id="KW-0009">Actin-binding</keyword>
<keyword evidence="15" id="KW-1185">Reference proteome</keyword>
<dbReference type="GO" id="GO:0005516">
    <property type="term" value="F:calmodulin binding"/>
    <property type="evidence" value="ECO:0007669"/>
    <property type="project" value="UniProtKB-KW"/>
</dbReference>
<evidence type="ECO:0000256" key="2">
    <source>
        <dbReference type="ARBA" id="ARBA00008314"/>
    </source>
</evidence>
<reference evidence="14" key="1">
    <citation type="submission" date="2025-08" db="UniProtKB">
        <authorList>
            <consortium name="Ensembl"/>
        </authorList>
    </citation>
    <scope>IDENTIFICATION</scope>
</reference>
<reference evidence="14" key="2">
    <citation type="submission" date="2025-09" db="UniProtKB">
        <authorList>
            <consortium name="Ensembl"/>
        </authorList>
    </citation>
    <scope>IDENTIFICATION</scope>
</reference>
<dbReference type="Gene3D" id="3.40.850.10">
    <property type="entry name" value="Kinesin motor domain"/>
    <property type="match status" value="1"/>
</dbReference>
<dbReference type="InterPro" id="IPR036114">
    <property type="entry name" value="MYSc_Myo6"/>
</dbReference>
<dbReference type="CDD" id="cd01382">
    <property type="entry name" value="MYSc_Myo6"/>
    <property type="match status" value="1"/>
</dbReference>
<gene>
    <name evidence="14" type="primary">myo6b</name>
</gene>
<evidence type="ECO:0000256" key="1">
    <source>
        <dbReference type="ARBA" id="ARBA00004496"/>
    </source>
</evidence>
<dbReference type="InterPro" id="IPR027417">
    <property type="entry name" value="P-loop_NTPase"/>
</dbReference>